<comment type="caution">
    <text evidence="2">The sequence shown here is derived from an EMBL/GenBank/DDBJ whole genome shotgun (WGS) entry which is preliminary data.</text>
</comment>
<dbReference type="Pfam" id="PF07357">
    <property type="entry name" value="DRAT"/>
    <property type="match status" value="1"/>
</dbReference>
<dbReference type="Proteomes" id="UP000555728">
    <property type="component" value="Unassembled WGS sequence"/>
</dbReference>
<feature type="region of interest" description="Disordered" evidence="1">
    <location>
        <begin position="1"/>
        <end position="23"/>
    </location>
</feature>
<feature type="compositionally biased region" description="Pro residues" evidence="1">
    <location>
        <begin position="1"/>
        <end position="14"/>
    </location>
</feature>
<name>A0A7W6WM22_9PROT</name>
<dbReference type="GO" id="GO:0030701">
    <property type="term" value="F:NAD+-dinitrogen-reductase ADP-D-ribosyltransferase activity"/>
    <property type="evidence" value="ECO:0007669"/>
    <property type="project" value="UniProtKB-EC"/>
</dbReference>
<gene>
    <name evidence="2" type="ORF">GGD88_003410</name>
</gene>
<evidence type="ECO:0000256" key="1">
    <source>
        <dbReference type="SAM" id="MobiDB-lite"/>
    </source>
</evidence>
<dbReference type="RefSeq" id="WP_184437623.1">
    <property type="nucleotide sequence ID" value="NZ_JACIGI010000045.1"/>
</dbReference>
<protein>
    <submittedName>
        <fullName evidence="2">NAD+--dinitrogen-reductase ADP-D-ribosyltransferase</fullName>
        <ecNumber evidence="2">2.4.2.37</ecNumber>
    </submittedName>
</protein>
<keyword evidence="2" id="KW-0328">Glycosyltransferase</keyword>
<organism evidence="2 3">
    <name type="scientific">Roseospira goensis</name>
    <dbReference type="NCBI Taxonomy" id="391922"/>
    <lineage>
        <taxon>Bacteria</taxon>
        <taxon>Pseudomonadati</taxon>
        <taxon>Pseudomonadota</taxon>
        <taxon>Alphaproteobacteria</taxon>
        <taxon>Rhodospirillales</taxon>
        <taxon>Rhodospirillaceae</taxon>
        <taxon>Roseospira</taxon>
    </lineage>
</organism>
<dbReference type="InterPro" id="IPR009953">
    <property type="entry name" value="DRA_trans"/>
</dbReference>
<dbReference type="EMBL" id="JACIGI010000045">
    <property type="protein sequence ID" value="MBB4287655.1"/>
    <property type="molecule type" value="Genomic_DNA"/>
</dbReference>
<sequence>MTVTAPPAPRPPGPVDATPLRRPLGHSSNLVGVSTTLLASPLFNDQPEPLELPHVRATARGLFEMLDEAEDMADAVQAFHAVMAATFCLDPEQRDPDDRPGRSAADGTRRFRASYLRLLKGWAFDTGGAEGAVLKGWVESRFGLLPTWHGGPIPHIPCPAWIRYVEQKMSSRFHDNAIHGQLDLVFTFCQWVLRRFVLAPDQQHLTLYRGANLRGEDQVLARPDRRHAIVRFNNLTSFTGDRGVADCFGDWVLTVRAPASKVVFFADLLPRHPLKGEAEFLVLGGDYTVEMSTL</sequence>
<dbReference type="AlphaFoldDB" id="A0A7W6WM22"/>
<proteinExistence type="predicted"/>
<keyword evidence="2" id="KW-0808">Transferase</keyword>
<evidence type="ECO:0000313" key="2">
    <source>
        <dbReference type="EMBL" id="MBB4287655.1"/>
    </source>
</evidence>
<dbReference type="EC" id="2.4.2.37" evidence="2"/>
<reference evidence="2 3" key="1">
    <citation type="submission" date="2020-08" db="EMBL/GenBank/DDBJ databases">
        <title>Genome sequencing of Purple Non-Sulfur Bacteria from various extreme environments.</title>
        <authorList>
            <person name="Mayer M."/>
        </authorList>
    </citation>
    <scope>NUCLEOTIDE SEQUENCE [LARGE SCALE GENOMIC DNA]</scope>
    <source>
        <strain evidence="2 3">JA135</strain>
    </source>
</reference>
<evidence type="ECO:0000313" key="3">
    <source>
        <dbReference type="Proteomes" id="UP000555728"/>
    </source>
</evidence>
<keyword evidence="3" id="KW-1185">Reference proteome</keyword>
<accession>A0A7W6WM22</accession>
<dbReference type="GO" id="GO:0009399">
    <property type="term" value="P:nitrogen fixation"/>
    <property type="evidence" value="ECO:0007669"/>
    <property type="project" value="InterPro"/>
</dbReference>